<name>A0AAD3AVY7_9MONO</name>
<evidence type="ECO:0000256" key="18">
    <source>
        <dbReference type="ARBA" id="ARBA00033267"/>
    </source>
</evidence>
<keyword evidence="12" id="KW-0946">Virion</keyword>
<dbReference type="GO" id="GO:0039702">
    <property type="term" value="P:viral budding via host ESCRT complex"/>
    <property type="evidence" value="ECO:0007669"/>
    <property type="project" value="UniProtKB-KW"/>
</dbReference>
<evidence type="ECO:0000256" key="9">
    <source>
        <dbReference type="ARBA" id="ARBA00022612"/>
    </source>
</evidence>
<dbReference type="EMBL" id="BR001752">
    <property type="protein sequence ID" value="FAA04059.1"/>
    <property type="molecule type" value="Viral_cRNA"/>
</dbReference>
<gene>
    <name evidence="19" type="primary">VP40</name>
</gene>
<dbReference type="RefSeq" id="YP_010798908.1">
    <property type="nucleotide sequence ID" value="NC_076535.1"/>
</dbReference>
<keyword evidence="16" id="KW-0899">Viral immunoevasion</keyword>
<keyword evidence="11" id="KW-1198">Viral budding</keyword>
<keyword evidence="15" id="KW-0472">Membrane</keyword>
<dbReference type="Pfam" id="PF07447">
    <property type="entry name" value="Matrix_Filo"/>
    <property type="match status" value="1"/>
</dbReference>
<evidence type="ECO:0000256" key="2">
    <source>
        <dbReference type="ARBA" id="ARBA00004501"/>
    </source>
</evidence>
<comment type="subcellular location">
    <subcellularLocation>
        <location evidence="2">Host cell membrane</location>
        <topology evidence="2">Peripheral membrane protein</topology>
        <orientation evidence="2">Cytoplasmic side</orientation>
    </subcellularLocation>
    <subcellularLocation>
        <location evidence="1">Host late endosome membrane</location>
        <topology evidence="1">Peripheral membrane protein</topology>
    </subcellularLocation>
    <subcellularLocation>
        <location evidence="3">Virion membrane</location>
        <topology evidence="3">Peripheral membrane protein</topology>
    </subcellularLocation>
</comment>
<dbReference type="GO" id="GO:0039660">
    <property type="term" value="F:structural constituent of virion"/>
    <property type="evidence" value="ECO:0007669"/>
    <property type="project" value="UniProtKB-KW"/>
</dbReference>
<evidence type="ECO:0000256" key="12">
    <source>
        <dbReference type="ARBA" id="ARBA00022844"/>
    </source>
</evidence>
<keyword evidence="17" id="KW-0468">Viral matrix protein</keyword>
<evidence type="ECO:0000256" key="5">
    <source>
        <dbReference type="ARBA" id="ARBA00017011"/>
    </source>
</evidence>
<keyword evidence="9" id="KW-1188">Viral release from host cell</keyword>
<dbReference type="InterPro" id="IPR008986">
    <property type="entry name" value="EV_matrix"/>
</dbReference>
<evidence type="ECO:0000313" key="20">
    <source>
        <dbReference type="Proteomes" id="UP000831586"/>
    </source>
</evidence>
<keyword evidence="14" id="KW-1039">Host endosome</keyword>
<organism evidence="19 20">
    <name type="scientific">Tapajos virus</name>
    <dbReference type="NCBI Taxonomy" id="2840185"/>
    <lineage>
        <taxon>Viruses</taxon>
        <taxon>Riboviria</taxon>
        <taxon>Orthornavirae</taxon>
        <taxon>Negarnaviricota</taxon>
        <taxon>Haploviricotina</taxon>
        <taxon>Monjiviricetes</taxon>
        <taxon>Mononegavirales</taxon>
        <taxon>Filoviridae</taxon>
        <taxon>Tapjovirus</taxon>
        <taxon>Tapjovirus bothropis</taxon>
    </lineage>
</organism>
<protein>
    <recommendedName>
        <fullName evidence="5">Matrix protein VP40</fullName>
    </recommendedName>
    <alternativeName>
        <fullName evidence="18">Membrane-associated protein VP40</fullName>
    </alternativeName>
</protein>
<keyword evidence="13" id="KW-1043">Host membrane</keyword>
<dbReference type="GeneID" id="80537187"/>
<dbReference type="GO" id="GO:0055036">
    <property type="term" value="C:virion membrane"/>
    <property type="evidence" value="ECO:0007669"/>
    <property type="project" value="UniProtKB-SubCell"/>
</dbReference>
<keyword evidence="10" id="KW-1090">Inhibition of host innate immune response by virus</keyword>
<dbReference type="Gene3D" id="2.70.20.20">
    <property type="entry name" value="Matrix protein VP40, N-terminal domain"/>
    <property type="match status" value="1"/>
</dbReference>
<dbReference type="GO" id="GO:0020002">
    <property type="term" value="C:host cell plasma membrane"/>
    <property type="evidence" value="ECO:0007669"/>
    <property type="project" value="UniProtKB-SubCell"/>
</dbReference>
<dbReference type="KEGG" id="vg:80537187"/>
<comment type="similarity">
    <text evidence="4">Belongs to the filoviridae matrix protein VP40 family.</text>
</comment>
<evidence type="ECO:0000256" key="3">
    <source>
        <dbReference type="ARBA" id="ARBA00004650"/>
    </source>
</evidence>
<keyword evidence="7" id="KW-1032">Host cell membrane</keyword>
<evidence type="ECO:0000256" key="11">
    <source>
        <dbReference type="ARBA" id="ARBA00022637"/>
    </source>
</evidence>
<keyword evidence="8" id="KW-0945">Host-virus interaction</keyword>
<evidence type="ECO:0000256" key="10">
    <source>
        <dbReference type="ARBA" id="ARBA00022632"/>
    </source>
</evidence>
<reference evidence="19" key="1">
    <citation type="journal article" date="2021" name="J. Vet. Med. Sci.">
        <title>Identification of a novel filovirus in a common lancehead (Bothrops atrox (Linnaeus, 1758)).</title>
        <authorList>
            <person name="Horie M."/>
        </authorList>
    </citation>
    <scope>NUCLEOTIDE SEQUENCE</scope>
    <source>
        <strain evidence="19">B.atrox/Brazil</strain>
    </source>
</reference>
<dbReference type="SUPFAM" id="SSF50012">
    <property type="entry name" value="EV matrix protein"/>
    <property type="match status" value="1"/>
</dbReference>
<keyword evidence="6" id="KW-1187">Viral budding via the host ESCRT complexes</keyword>
<evidence type="ECO:0000256" key="14">
    <source>
        <dbReference type="ARBA" id="ARBA00023046"/>
    </source>
</evidence>
<evidence type="ECO:0000256" key="16">
    <source>
        <dbReference type="ARBA" id="ARBA00023280"/>
    </source>
</evidence>
<evidence type="ECO:0000256" key="8">
    <source>
        <dbReference type="ARBA" id="ARBA00022581"/>
    </source>
</evidence>
<sequence length="275" mass="30079">MSAPEEIYIRPSYSGEPITHGKQKRIYSFLLEGRLSLIRSDINGKKTQSQYALAFPLGITATTPNEALALVSFLMMRGYNVALFGSERRPLIRLNMEGSFPVAHNLPILRTGSRVAHAEDVTFPPILEGRANLLVQSIQIFTTQLNTPSDATTSNLTDCCGLSLTITGSLSPLIIEAGHAVGEGHKATATSFLSQKIINKILSTLDNITIETIDTRTRIFKITIKNNSTTSIFTKKLKSTNNTAHYYVQSASPITSKTAPRITGAMQGKTLEQHQ</sequence>
<evidence type="ECO:0000256" key="6">
    <source>
        <dbReference type="ARBA" id="ARBA00022462"/>
    </source>
</evidence>
<evidence type="ECO:0000256" key="7">
    <source>
        <dbReference type="ARBA" id="ARBA00022511"/>
    </source>
</evidence>
<keyword evidence="20" id="KW-1185">Reference proteome</keyword>
<evidence type="ECO:0000256" key="15">
    <source>
        <dbReference type="ARBA" id="ARBA00023136"/>
    </source>
</evidence>
<dbReference type="InterPro" id="IPR038057">
    <property type="entry name" value="EV_matrix_sf"/>
</dbReference>
<evidence type="ECO:0000256" key="17">
    <source>
        <dbReference type="ARBA" id="ARBA00023311"/>
    </source>
</evidence>
<evidence type="ECO:0000256" key="1">
    <source>
        <dbReference type="ARBA" id="ARBA00004261"/>
    </source>
</evidence>
<proteinExistence type="inferred from homology"/>
<dbReference type="GO" id="GO:0052170">
    <property type="term" value="P:symbiont-mediated suppression of host innate immune response"/>
    <property type="evidence" value="ECO:0007669"/>
    <property type="project" value="UniProtKB-KW"/>
</dbReference>
<evidence type="ECO:0000256" key="13">
    <source>
        <dbReference type="ARBA" id="ARBA00022870"/>
    </source>
</evidence>
<dbReference type="GO" id="GO:0044185">
    <property type="term" value="C:host cell late endosome membrane"/>
    <property type="evidence" value="ECO:0007669"/>
    <property type="project" value="UniProtKB-SubCell"/>
</dbReference>
<accession>A0AAD3AVY7</accession>
<evidence type="ECO:0000256" key="4">
    <source>
        <dbReference type="ARBA" id="ARBA00005258"/>
    </source>
</evidence>
<evidence type="ECO:0000313" key="19">
    <source>
        <dbReference type="EMBL" id="FAA04059.1"/>
    </source>
</evidence>
<dbReference type="InterPro" id="IPR043079">
    <property type="entry name" value="EV_matrix_protein_N"/>
</dbReference>
<dbReference type="Proteomes" id="UP000831586">
    <property type="component" value="Segment"/>
</dbReference>